<sequence length="109" mass="11897">MKYAKSLVAIAASADLPKINQLSRRFRHTEVDFSVPLSPDGSLPITHYGLHAWVTDPCTNRLARGQPSGMTVGATRAARKNLTFSLRDSADNHFDGVIGQARLVRVVIP</sequence>
<reference evidence="2" key="1">
    <citation type="journal article" date="2019" name="Int. J. Syst. Evol. Microbiol.">
        <title>The Global Catalogue of Microorganisms (GCM) 10K type strain sequencing project: providing services to taxonomists for standard genome sequencing and annotation.</title>
        <authorList>
            <consortium name="The Broad Institute Genomics Platform"/>
            <consortium name="The Broad Institute Genome Sequencing Center for Infectious Disease"/>
            <person name="Wu L."/>
            <person name="Ma J."/>
        </authorList>
    </citation>
    <scope>NUCLEOTIDE SEQUENCE [LARGE SCALE GENOMIC DNA]</scope>
    <source>
        <strain evidence="2">KCTC 22245</strain>
    </source>
</reference>
<comment type="caution">
    <text evidence="1">The sequence shown here is derived from an EMBL/GenBank/DDBJ whole genome shotgun (WGS) entry which is preliminary data.</text>
</comment>
<name>A0ABV7MEP9_9PROT</name>
<protein>
    <submittedName>
        <fullName evidence="1">Uncharacterized protein</fullName>
    </submittedName>
</protein>
<proteinExistence type="predicted"/>
<gene>
    <name evidence="1" type="ORF">ACFONP_11065</name>
</gene>
<dbReference type="EMBL" id="JBHRVA010000003">
    <property type="protein sequence ID" value="MFC3303272.1"/>
    <property type="molecule type" value="Genomic_DNA"/>
</dbReference>
<evidence type="ECO:0000313" key="1">
    <source>
        <dbReference type="EMBL" id="MFC3303272.1"/>
    </source>
</evidence>
<dbReference type="RefSeq" id="WP_189575675.1">
    <property type="nucleotide sequence ID" value="NZ_BMXU01000002.1"/>
</dbReference>
<dbReference type="Proteomes" id="UP001595607">
    <property type="component" value="Unassembled WGS sequence"/>
</dbReference>
<organism evidence="1 2">
    <name type="scientific">Parvularcula lutaonensis</name>
    <dbReference type="NCBI Taxonomy" id="491923"/>
    <lineage>
        <taxon>Bacteria</taxon>
        <taxon>Pseudomonadati</taxon>
        <taxon>Pseudomonadota</taxon>
        <taxon>Alphaproteobacteria</taxon>
        <taxon>Parvularculales</taxon>
        <taxon>Parvularculaceae</taxon>
        <taxon>Parvularcula</taxon>
    </lineage>
</organism>
<keyword evidence="2" id="KW-1185">Reference proteome</keyword>
<evidence type="ECO:0000313" key="2">
    <source>
        <dbReference type="Proteomes" id="UP001595607"/>
    </source>
</evidence>
<accession>A0ABV7MEP9</accession>